<accession>A0A1H3LL87</accession>
<dbReference type="STRING" id="576131.SAMN05444486_10314"/>
<dbReference type="RefSeq" id="WP_089891732.1">
    <property type="nucleotide sequence ID" value="NZ_CALLJM010000053.1"/>
</dbReference>
<name>A0A1H3LL87_9RHOB</name>
<evidence type="ECO:0008006" key="3">
    <source>
        <dbReference type="Google" id="ProtNLM"/>
    </source>
</evidence>
<protein>
    <recommendedName>
        <fullName evidence="3">4Fe-4S ferredoxin-type domain-containing protein</fullName>
    </recommendedName>
</protein>
<dbReference type="EMBL" id="FNPR01000003">
    <property type="protein sequence ID" value="SDY65116.1"/>
    <property type="molecule type" value="Genomic_DNA"/>
</dbReference>
<dbReference type="GeneID" id="78124974"/>
<gene>
    <name evidence="1" type="ORF">SAMN05444486_10314</name>
</gene>
<evidence type="ECO:0000313" key="2">
    <source>
        <dbReference type="Proteomes" id="UP000199026"/>
    </source>
</evidence>
<dbReference type="Proteomes" id="UP000199026">
    <property type="component" value="Unassembled WGS sequence"/>
</dbReference>
<keyword evidence="2" id="KW-1185">Reference proteome</keyword>
<reference evidence="1 2" key="1">
    <citation type="submission" date="2016-10" db="EMBL/GenBank/DDBJ databases">
        <authorList>
            <person name="de Groot N.N."/>
        </authorList>
    </citation>
    <scope>NUCLEOTIDE SEQUENCE [LARGE SCALE GENOMIC DNA]</scope>
    <source>
        <strain evidence="1 2">DSM 24677</strain>
    </source>
</reference>
<proteinExistence type="predicted"/>
<sequence>MVALHQALTPAPEQVALAIFGAFHEREETLVLLGPHEPGFWAHFTASAEYQDGQRDPLDRWSRRIITRLAEDWGGAPVFPSDGPPYAPFLDWALETGQAWQSPVGMLVHARAGLMVSYRGAVRLQGRLDLPPPGTNPCRNCADKPCLTACPVAALNAQMEYDVQRCKTHIAHPEGSTCLTQGCLVRRACPVSQAYARLPEQSAFHMRSFL</sequence>
<dbReference type="AlphaFoldDB" id="A0A1H3LL87"/>
<dbReference type="OrthoDB" id="8279740at2"/>
<organism evidence="1 2">
    <name type="scientific">Lentibacter algarum</name>
    <dbReference type="NCBI Taxonomy" id="576131"/>
    <lineage>
        <taxon>Bacteria</taxon>
        <taxon>Pseudomonadati</taxon>
        <taxon>Pseudomonadota</taxon>
        <taxon>Alphaproteobacteria</taxon>
        <taxon>Rhodobacterales</taxon>
        <taxon>Roseobacteraceae</taxon>
        <taxon>Lentibacter</taxon>
    </lineage>
</organism>
<evidence type="ECO:0000313" key="1">
    <source>
        <dbReference type="EMBL" id="SDY65116.1"/>
    </source>
</evidence>